<evidence type="ECO:0000259" key="1">
    <source>
        <dbReference type="Pfam" id="PF14355"/>
    </source>
</evidence>
<feature type="domain" description="Abortive infection protein-like C-terminal" evidence="1">
    <location>
        <begin position="211"/>
        <end position="292"/>
    </location>
</feature>
<feature type="domain" description="AbiJ-NTD3" evidence="2">
    <location>
        <begin position="2"/>
        <end position="169"/>
    </location>
</feature>
<dbReference type="InterPro" id="IPR041427">
    <property type="entry name" value="AbiJ-NTD3"/>
</dbReference>
<dbReference type="InterPro" id="IPR026001">
    <property type="entry name" value="Abi-like_C"/>
</dbReference>
<dbReference type="Pfam" id="PF14355">
    <property type="entry name" value="Abi_C"/>
    <property type="match status" value="1"/>
</dbReference>
<dbReference type="AlphaFoldDB" id="A0A6A7RSM3"/>
<gene>
    <name evidence="3" type="ORF">CRU78_08400</name>
</gene>
<reference evidence="3 4" key="1">
    <citation type="submission" date="2017-09" db="EMBL/GenBank/DDBJ databases">
        <title>Metagenomic Analysis Reveals Denitrifying Candidatus Accumulibacter and Flanking Population as a Source of N2O.</title>
        <authorList>
            <person name="Gao H."/>
            <person name="Mao Y."/>
            <person name="Zhao X."/>
            <person name="Liu W.-T."/>
            <person name="Zhang T."/>
            <person name="Wells G."/>
        </authorList>
    </citation>
    <scope>NUCLEOTIDE SEQUENCE [LARGE SCALE GENOMIC DNA]</scope>
    <source>
        <strain evidence="3">CANDO_2_IC</strain>
    </source>
</reference>
<proteinExistence type="predicted"/>
<evidence type="ECO:0000313" key="4">
    <source>
        <dbReference type="Proteomes" id="UP000342300"/>
    </source>
</evidence>
<organism evidence="3 4">
    <name type="scientific">Candidatus Accumulibacter phosphatis</name>
    <dbReference type="NCBI Taxonomy" id="327160"/>
    <lineage>
        <taxon>Bacteria</taxon>
        <taxon>Pseudomonadati</taxon>
        <taxon>Pseudomonadota</taxon>
        <taxon>Betaproteobacteria</taxon>
        <taxon>Candidatus Accumulibacter</taxon>
    </lineage>
</organism>
<protein>
    <recommendedName>
        <fullName evidence="5">Abortive infection protein-like C-terminal domain-containing protein</fullName>
    </recommendedName>
</protein>
<evidence type="ECO:0008006" key="5">
    <source>
        <dbReference type="Google" id="ProtNLM"/>
    </source>
</evidence>
<accession>A0A6A7RSM3</accession>
<dbReference type="Pfam" id="PF18860">
    <property type="entry name" value="AbiJ_NTD3"/>
    <property type="match status" value="1"/>
</dbReference>
<evidence type="ECO:0000259" key="2">
    <source>
        <dbReference type="Pfam" id="PF18860"/>
    </source>
</evidence>
<name>A0A6A7RSM3_9PROT</name>
<comment type="caution">
    <text evidence="3">The sequence shown here is derived from an EMBL/GenBank/DDBJ whole genome shotgun (WGS) entry which is preliminary data.</text>
</comment>
<dbReference type="Proteomes" id="UP000342300">
    <property type="component" value="Unassembled WGS sequence"/>
</dbReference>
<evidence type="ECO:0000313" key="3">
    <source>
        <dbReference type="EMBL" id="MQM30541.1"/>
    </source>
</evidence>
<sequence>MKITQITRKDLFDAMVVEEVNWAGSLEEPQFLSRLYDLKSLPSTDDRFPDAAGDIWQHRINNYDWEAHWIFYDRRFEVMNGDDEVLLRFLAETVHPIVRPDVTESQKLVQLYNEYLRNDGFELAEKSRISGKPIYVGRNIGVIAVPGVAAAKETLSGTDLVYVAQQITRMEAAVLNDPGLAIGTAKELVETCCKTILTERDIEIPKNDDLPQLVKRTVKELKLTPSDIPDQAKAADTIRILLSNLATITNGIAELRNKYGTGHGKSASSKGLGPRHAKLAVGAASTLAVFLAETHREGNGG</sequence>
<dbReference type="EMBL" id="PDHS01000183">
    <property type="protein sequence ID" value="MQM30541.1"/>
    <property type="molecule type" value="Genomic_DNA"/>
</dbReference>